<evidence type="ECO:0000313" key="3">
    <source>
        <dbReference type="Proteomes" id="UP001432060"/>
    </source>
</evidence>
<reference evidence="2" key="1">
    <citation type="submission" date="2022-10" db="EMBL/GenBank/DDBJ databases">
        <title>The complete genomes of actinobacterial strains from the NBC collection.</title>
        <authorList>
            <person name="Joergensen T.S."/>
            <person name="Alvarez Arevalo M."/>
            <person name="Sterndorff E.B."/>
            <person name="Faurdal D."/>
            <person name="Vuksanovic O."/>
            <person name="Mourched A.-S."/>
            <person name="Charusanti P."/>
            <person name="Shaw S."/>
            <person name="Blin K."/>
            <person name="Weber T."/>
        </authorList>
    </citation>
    <scope>NUCLEOTIDE SEQUENCE</scope>
    <source>
        <strain evidence="2">NBC_00668</strain>
    </source>
</reference>
<name>A0ABZ1XJ30_9ACTN</name>
<keyword evidence="2" id="KW-0255">Endonuclease</keyword>
<evidence type="ECO:0000259" key="1">
    <source>
        <dbReference type="Pfam" id="PF14279"/>
    </source>
</evidence>
<feature type="domain" description="HNH endonuclease 5" evidence="1">
    <location>
        <begin position="77"/>
        <end position="112"/>
    </location>
</feature>
<dbReference type="Gene3D" id="1.10.30.50">
    <property type="match status" value="1"/>
</dbReference>
<dbReference type="Proteomes" id="UP001432060">
    <property type="component" value="Chromosome"/>
</dbReference>
<keyword evidence="2" id="KW-0540">Nuclease</keyword>
<protein>
    <submittedName>
        <fullName evidence="2">HNH endonuclease</fullName>
    </submittedName>
</protein>
<dbReference type="CDD" id="cd00085">
    <property type="entry name" value="HNHc"/>
    <property type="match status" value="1"/>
</dbReference>
<sequence length="224" mass="24942">MLIGEYLNWTEGNAIVPHENPRRLRPFATTCSVHRWFDGSDLRCTYCRVRVYCACGLAGLDEEDRVGIPLPLLLGRQATLDHFVPTSRGGADAADNVVVACRRCNSSKQADLFPREWIPDRDKHTYISAGEPMPPTSEGVGAMARNIARFIASLAPDDGPLSVAEICLHRGWRPSDIHLALGQLLEAKALHAFVYPCWPTSRYFRPISDPTDVWAGTVWVDGWL</sequence>
<keyword evidence="2" id="KW-0378">Hydrolase</keyword>
<accession>A0ABZ1XJ30</accession>
<evidence type="ECO:0000313" key="2">
    <source>
        <dbReference type="EMBL" id="WUT83357.1"/>
    </source>
</evidence>
<dbReference type="EMBL" id="CP109019">
    <property type="protein sequence ID" value="WUT83357.1"/>
    <property type="molecule type" value="Genomic_DNA"/>
</dbReference>
<dbReference type="InterPro" id="IPR029471">
    <property type="entry name" value="HNH_5"/>
</dbReference>
<proteinExistence type="predicted"/>
<organism evidence="2 3">
    <name type="scientific">Streptomyces melanogenes</name>
    <dbReference type="NCBI Taxonomy" id="67326"/>
    <lineage>
        <taxon>Bacteria</taxon>
        <taxon>Bacillati</taxon>
        <taxon>Actinomycetota</taxon>
        <taxon>Actinomycetes</taxon>
        <taxon>Kitasatosporales</taxon>
        <taxon>Streptomycetaceae</taxon>
        <taxon>Streptomyces</taxon>
    </lineage>
</organism>
<keyword evidence="3" id="KW-1185">Reference proteome</keyword>
<dbReference type="PANTHER" id="PTHR33877:SF1">
    <property type="entry name" value="TYPE IV METHYL-DIRECTED RESTRICTION ENZYME ECOKMCRA"/>
    <property type="match status" value="1"/>
</dbReference>
<dbReference type="InterPro" id="IPR052892">
    <property type="entry name" value="NA-targeting_endonuclease"/>
</dbReference>
<dbReference type="Pfam" id="PF14279">
    <property type="entry name" value="HNH_5"/>
    <property type="match status" value="1"/>
</dbReference>
<dbReference type="PANTHER" id="PTHR33877">
    <property type="entry name" value="SLL1193 PROTEIN"/>
    <property type="match status" value="1"/>
</dbReference>
<gene>
    <name evidence="2" type="ORF">OG515_14670</name>
</gene>
<dbReference type="InterPro" id="IPR003615">
    <property type="entry name" value="HNH_nuc"/>
</dbReference>
<dbReference type="GO" id="GO:0004519">
    <property type="term" value="F:endonuclease activity"/>
    <property type="evidence" value="ECO:0007669"/>
    <property type="project" value="UniProtKB-KW"/>
</dbReference>
<dbReference type="RefSeq" id="WP_419248692.1">
    <property type="nucleotide sequence ID" value="NZ_CP109019.1"/>
</dbReference>